<dbReference type="Pfam" id="PF16409">
    <property type="entry name" value="DUF5017"/>
    <property type="match status" value="1"/>
</dbReference>
<dbReference type="Pfam" id="PF18942">
    <property type="entry name" value="DUF5689"/>
    <property type="match status" value="1"/>
</dbReference>
<dbReference type="EMBL" id="JBHSGP010000007">
    <property type="protein sequence ID" value="MFC4721508.1"/>
    <property type="molecule type" value="Genomic_DNA"/>
</dbReference>
<dbReference type="Proteomes" id="UP001595953">
    <property type="component" value="Unassembled WGS sequence"/>
</dbReference>
<proteinExistence type="predicted"/>
<gene>
    <name evidence="3" type="ORF">ACFO5O_04180</name>
</gene>
<feature type="domain" description="DUF5689" evidence="2">
    <location>
        <begin position="88"/>
        <end position="315"/>
    </location>
</feature>
<evidence type="ECO:0000313" key="4">
    <source>
        <dbReference type="Proteomes" id="UP001595953"/>
    </source>
</evidence>
<name>A0ABV9N3G1_9FLAO</name>
<dbReference type="NCBIfam" id="NF038128">
    <property type="entry name" value="choice_anch_J"/>
    <property type="match status" value="1"/>
</dbReference>
<keyword evidence="4" id="KW-1185">Reference proteome</keyword>
<feature type="domain" description="DUF5017" evidence="1">
    <location>
        <begin position="411"/>
        <end position="505"/>
    </location>
</feature>
<evidence type="ECO:0000259" key="2">
    <source>
        <dbReference type="Pfam" id="PF18942"/>
    </source>
</evidence>
<evidence type="ECO:0000313" key="3">
    <source>
        <dbReference type="EMBL" id="MFC4721508.1"/>
    </source>
</evidence>
<comment type="caution">
    <text evidence="3">The sequence shown here is derived from an EMBL/GenBank/DDBJ whole genome shotgun (WGS) entry which is preliminary data.</text>
</comment>
<dbReference type="Gene3D" id="2.60.120.200">
    <property type="match status" value="1"/>
</dbReference>
<accession>A0ABV9N3G1</accession>
<evidence type="ECO:0000259" key="1">
    <source>
        <dbReference type="Pfam" id="PF16409"/>
    </source>
</evidence>
<organism evidence="3 4">
    <name type="scientific">Geojedonia litorea</name>
    <dbReference type="NCBI Taxonomy" id="1268269"/>
    <lineage>
        <taxon>Bacteria</taxon>
        <taxon>Pseudomonadati</taxon>
        <taxon>Bacteroidota</taxon>
        <taxon>Flavobacteriia</taxon>
        <taxon>Flavobacteriales</taxon>
        <taxon>Flavobacteriaceae</taxon>
        <taxon>Geojedonia</taxon>
    </lineage>
</organism>
<dbReference type="InterPro" id="IPR043744">
    <property type="entry name" value="DUF5689"/>
</dbReference>
<dbReference type="InterPro" id="IPR032185">
    <property type="entry name" value="DUF5017"/>
</dbReference>
<protein>
    <submittedName>
        <fullName evidence="3">DUF5689 domain-containing protein</fullName>
    </submittedName>
</protein>
<dbReference type="RefSeq" id="WP_387961244.1">
    <property type="nucleotide sequence ID" value="NZ_JBHSGP010000007.1"/>
</dbReference>
<reference evidence="4" key="1">
    <citation type="journal article" date="2019" name="Int. J. Syst. Evol. Microbiol.">
        <title>The Global Catalogue of Microorganisms (GCM) 10K type strain sequencing project: providing services to taxonomists for standard genome sequencing and annotation.</title>
        <authorList>
            <consortium name="The Broad Institute Genomics Platform"/>
            <consortium name="The Broad Institute Genome Sequencing Center for Infectious Disease"/>
            <person name="Wu L."/>
            <person name="Ma J."/>
        </authorList>
    </citation>
    <scope>NUCLEOTIDE SEQUENCE [LARGE SCALE GENOMIC DNA]</scope>
    <source>
        <strain evidence="4">CCUG 63682</strain>
    </source>
</reference>
<sequence>MQILFVFLALNIGTVVARLISLIPISDFKILFMIPYVAQYSKITPYLAGVLILMLISCVQDDDYSIPRSLGIEENRRLNELLNSSASAISISQLKQLFVPGETTEIVSDLYVKGYVTSSDASGNFYKEFYLQDAHVNPTAAIKVVLNQTFSYNQFNTGREVYISLKGLYIGEVRTNDGVIAIGGISNADNEVEALTAKQIPNHIFRSATTETITPLNLPLSLITNKHIGMLITVNNVEFIPSHVGKPYVEATADFDTQRSLQSCAGFNYFYFGLETSVFADFKQHILPSGNGSITAIVSKTFNGSSLVLVLNDLNGVNLNNERCTLLNPANFSPLMSENFESSTNNANVNIAGWTNFAEAGTRVWRVITTTDSGNPGSKIASMGAFNSGQPSNIAWLISPSINLDAQGVEFLNFQSSNSFSDNSELEVLISTNWDGTTGNISSATWTALPAAIVSDSEYFQNWVDSGLVDLSVYSGIAYIAFKYIGGHNASNTIDGNYEIDNFKILVQN</sequence>